<evidence type="ECO:0000256" key="5">
    <source>
        <dbReference type="ARBA" id="ARBA00023106"/>
    </source>
</evidence>
<dbReference type="GO" id="GO:0005615">
    <property type="term" value="C:extracellular space"/>
    <property type="evidence" value="ECO:0007669"/>
    <property type="project" value="TreeGrafter"/>
</dbReference>
<dbReference type="Pfam" id="PF00061">
    <property type="entry name" value="Lipocalin"/>
    <property type="match status" value="1"/>
</dbReference>
<dbReference type="PRINTS" id="PR01221">
    <property type="entry name" value="MAJORURINARY"/>
</dbReference>
<dbReference type="FunFam" id="2.40.128.20:FF:000008">
    <property type="entry name" value="Major urinary protein"/>
    <property type="match status" value="1"/>
</dbReference>
<feature type="domain" description="Lipocalin/cytosolic fatty-acid binding" evidence="10">
    <location>
        <begin position="33"/>
        <end position="162"/>
    </location>
</feature>
<sequence>MKLLLLCLGLTLFCTHGEGNGVVRRNFDLAKISGKWYSVLLASDKKETIEEGGSMRVFVESIQALKNSSVFFKFHTRVNGECTEVSLVSDKQGDGVYTVEYDGYNKFRIVETDPSSYIIFQLRNFNNGETFQLLELYAREPDVSPNLKEKFREFSQKNGVVQTVLDLTNVALRSQIARSTERKAVQEAWTETEKDEATACGTEEEANTEGSSEPVGVQEPPDLSGLIQSPATTAGLAVWACKGSVLGEPEANGWSALCCRLVCVWEPGSFACQSPGSRTSELL</sequence>
<keyword evidence="5" id="KW-0590">Pheromone-binding</keyword>
<dbReference type="InterPro" id="IPR002971">
    <property type="entry name" value="Maj_urinary"/>
</dbReference>
<gene>
    <name evidence="11" type="ORF">H920_11850</name>
</gene>
<evidence type="ECO:0000256" key="3">
    <source>
        <dbReference type="ARBA" id="ARBA00022525"/>
    </source>
</evidence>
<dbReference type="PANTHER" id="PTHR11430">
    <property type="entry name" value="LIPOCALIN"/>
    <property type="match status" value="1"/>
</dbReference>
<keyword evidence="3" id="KW-0964">Secreted</keyword>
<evidence type="ECO:0000256" key="4">
    <source>
        <dbReference type="ARBA" id="ARBA00022729"/>
    </source>
</evidence>
<dbReference type="PRINTS" id="PR00179">
    <property type="entry name" value="LIPOCALIN"/>
</dbReference>
<dbReference type="PANTHER" id="PTHR11430:SF76">
    <property type="entry name" value="MAJOR URINARY PROTEIN 1-RELATED"/>
    <property type="match status" value="1"/>
</dbReference>
<keyword evidence="4 9" id="KW-0732">Signal</keyword>
<dbReference type="Gene3D" id="2.40.128.20">
    <property type="match status" value="1"/>
</dbReference>
<dbReference type="SUPFAM" id="SSF50814">
    <property type="entry name" value="Lipocalins"/>
    <property type="match status" value="1"/>
</dbReference>
<dbReference type="STRING" id="885580.ENSFDAP00000008181"/>
<dbReference type="GO" id="GO:0036094">
    <property type="term" value="F:small molecule binding"/>
    <property type="evidence" value="ECO:0007669"/>
    <property type="project" value="InterPro"/>
</dbReference>
<evidence type="ECO:0000313" key="11">
    <source>
        <dbReference type="EMBL" id="KFO26747.1"/>
    </source>
</evidence>
<accession>A0A091D6S7</accession>
<evidence type="ECO:0000256" key="7">
    <source>
        <dbReference type="RuleBase" id="RU003695"/>
    </source>
</evidence>
<evidence type="ECO:0000256" key="8">
    <source>
        <dbReference type="SAM" id="MobiDB-lite"/>
    </source>
</evidence>
<dbReference type="PROSITE" id="PS00213">
    <property type="entry name" value="LIPOCALIN"/>
    <property type="match status" value="1"/>
</dbReference>
<feature type="chain" id="PRO_5001873046" evidence="9">
    <location>
        <begin position="20"/>
        <end position="283"/>
    </location>
</feature>
<dbReference type="InterPro" id="IPR012674">
    <property type="entry name" value="Calycin"/>
</dbReference>
<evidence type="ECO:0000259" key="10">
    <source>
        <dbReference type="Pfam" id="PF00061"/>
    </source>
</evidence>
<name>A0A091D6S7_FUKDA</name>
<dbReference type="EMBL" id="KN123095">
    <property type="protein sequence ID" value="KFO26747.1"/>
    <property type="molecule type" value="Genomic_DNA"/>
</dbReference>
<organism evidence="11 12">
    <name type="scientific">Fukomys damarensis</name>
    <name type="common">Damaraland mole rat</name>
    <name type="synonym">Cryptomys damarensis</name>
    <dbReference type="NCBI Taxonomy" id="885580"/>
    <lineage>
        <taxon>Eukaryota</taxon>
        <taxon>Metazoa</taxon>
        <taxon>Chordata</taxon>
        <taxon>Craniata</taxon>
        <taxon>Vertebrata</taxon>
        <taxon>Euteleostomi</taxon>
        <taxon>Mammalia</taxon>
        <taxon>Eutheria</taxon>
        <taxon>Euarchontoglires</taxon>
        <taxon>Glires</taxon>
        <taxon>Rodentia</taxon>
        <taxon>Hystricomorpha</taxon>
        <taxon>Bathyergidae</taxon>
        <taxon>Fukomys</taxon>
    </lineage>
</organism>
<reference evidence="11 12" key="1">
    <citation type="submission" date="2013-11" db="EMBL/GenBank/DDBJ databases">
        <title>The Damaraland mole rat (Fukomys damarensis) genome and evolution of African mole rats.</title>
        <authorList>
            <person name="Gladyshev V.N."/>
            <person name="Fang X."/>
        </authorList>
    </citation>
    <scope>NUCLEOTIDE SEQUENCE [LARGE SCALE GENOMIC DNA]</scope>
    <source>
        <tissue evidence="11">Liver</tissue>
    </source>
</reference>
<dbReference type="GO" id="GO:0005550">
    <property type="term" value="F:pheromone binding"/>
    <property type="evidence" value="ECO:0007669"/>
    <property type="project" value="UniProtKB-KW"/>
</dbReference>
<comment type="subcellular location">
    <subcellularLocation>
        <location evidence="1">Secreted</location>
    </subcellularLocation>
</comment>
<keyword evidence="12" id="KW-1185">Reference proteome</keyword>
<feature type="signal peptide" evidence="9">
    <location>
        <begin position="1"/>
        <end position="19"/>
    </location>
</feature>
<dbReference type="Proteomes" id="UP000028990">
    <property type="component" value="Unassembled WGS sequence"/>
</dbReference>
<dbReference type="AlphaFoldDB" id="A0A091D6S7"/>
<dbReference type="InterPro" id="IPR022272">
    <property type="entry name" value="Lipocalin_CS"/>
</dbReference>
<evidence type="ECO:0000313" key="12">
    <source>
        <dbReference type="Proteomes" id="UP000028990"/>
    </source>
</evidence>
<proteinExistence type="inferred from homology"/>
<protein>
    <submittedName>
        <fullName evidence="11">Allergen Fel d 4</fullName>
    </submittedName>
</protein>
<keyword evidence="6" id="KW-1015">Disulfide bond</keyword>
<feature type="region of interest" description="Disordered" evidence="8">
    <location>
        <begin position="190"/>
        <end position="228"/>
    </location>
</feature>
<dbReference type="InterPro" id="IPR000566">
    <property type="entry name" value="Lipocln_cytosolic_FA-bd_dom"/>
</dbReference>
<evidence type="ECO:0000256" key="9">
    <source>
        <dbReference type="SAM" id="SignalP"/>
    </source>
</evidence>
<evidence type="ECO:0000256" key="6">
    <source>
        <dbReference type="ARBA" id="ARBA00023157"/>
    </source>
</evidence>
<evidence type="ECO:0000256" key="1">
    <source>
        <dbReference type="ARBA" id="ARBA00004613"/>
    </source>
</evidence>
<evidence type="ECO:0000256" key="2">
    <source>
        <dbReference type="ARBA" id="ARBA00006889"/>
    </source>
</evidence>
<comment type="similarity">
    <text evidence="2 7">Belongs to the calycin superfamily. Lipocalin family.</text>
</comment>
<dbReference type="InterPro" id="IPR002345">
    <property type="entry name" value="Lipocalin"/>
</dbReference>
<dbReference type="eggNOG" id="ENOG502SWRK">
    <property type="taxonomic scope" value="Eukaryota"/>
</dbReference>